<reference evidence="3" key="1">
    <citation type="submission" date="2015-09" db="EMBL/GenBank/DDBJ databases">
        <title>Draft Genome Sequences of Two Novel Amoeba-resistant Intranuclear Bacteria, Candidatus Berkiella cookevillensis and Candidatus Berkiella aquae.</title>
        <authorList>
            <person name="Mehari Y.T."/>
            <person name="Arivett B.A."/>
            <person name="Farone A.L."/>
            <person name="Gunderson J.H."/>
            <person name="Farone M.B."/>
        </authorList>
    </citation>
    <scope>NUCLEOTIDE SEQUENCE [LARGE SCALE GENOMIC DNA]</scope>
    <source>
        <strain evidence="3">CC99</strain>
    </source>
</reference>
<dbReference type="PROSITE" id="PS50238">
    <property type="entry name" value="RHOGAP"/>
    <property type="match status" value="1"/>
</dbReference>
<dbReference type="SUPFAM" id="SSF48350">
    <property type="entry name" value="GTPase activation domain, GAP"/>
    <property type="match status" value="1"/>
</dbReference>
<gene>
    <name evidence="3" type="ORF">CC99x_01170</name>
    <name evidence="4" type="ORF">CC99x_011930</name>
</gene>
<dbReference type="InterPro" id="IPR008936">
    <property type="entry name" value="Rho_GTPase_activation_prot"/>
</dbReference>
<proteinExistence type="predicted"/>
<reference evidence="4" key="2">
    <citation type="journal article" date="2016" name="Genome Announc.">
        <title>Draft Genome Sequences of Two Novel Amoeba-Resistant Intranuclear Bacteria, 'Candidatus Berkiella cookevillensis' and 'Candidatus Berkiella aquae'.</title>
        <authorList>
            <person name="Mehari Y.T."/>
            <person name="Arivett B.A."/>
            <person name="Farone A.L."/>
            <person name="Gunderson J.H."/>
            <person name="Farone M.B."/>
        </authorList>
    </citation>
    <scope>NUCLEOTIDE SEQUENCE</scope>
    <source>
        <strain evidence="4">CC99</strain>
    </source>
</reference>
<feature type="domain" description="Rho-GAP" evidence="2">
    <location>
        <begin position="20"/>
        <end position="220"/>
    </location>
</feature>
<sequence length="1729" mass="194861">MKSSPIPPKTDPIQAAAKTATMRDATALQKLNAMLSQFIDLLPEHVKSEGIFRISGSAERIEENLKAYLEDPNHCPLKTLKELNDLNINDITGLIKAALLQFSRGSFTPQEVNPERQEVMRAFKERMLAHAEDTDKDERIFVQEFIEQLIVCGAYEEAQLFYQLMYIGQQIIDAKDENKMGSQNITTALLGPKILDIVNKYLGETVEANELLVHLKQSSLLVQNSFNADEKSQTYFSTPFAERYPKAATVCATRVVQTAEETEMKLAREKRKIHLILMAATQERPVFYYGQTKIFKTPDNLFNQIKEIENELLAAKGPLIEIDSKKMRVFNGNQAFQVQTQDLYARGLQHAYTMLKIASFEKNDIDEGFIRQCLLKYSEDMGGLSAHTPENFERARKSTLDFVGMMSFKLAEARLAKLDALPDDEKALNQLKEEYYQQAFKDLKKGTELYTMLEPSEESICTVMATESGYELQISEKLSFVAPQDLEAQKETAWYKQGKKNHGLWFEQFMEKHLADVMRQSPPCTTRDMPNPSNAWQEKNISLDLSGKILHQEEKVRFAISSPFNIKDKKARVDMAADGMEKLLSEERLRKIAQEYIKRWGPLLAEGDAIDIDLLHQTLVAPTFFYGADRDMMAVKKASNAEVLRYLQGLDIEVEGRKVNFRLGQVNNCINMWHPVIIPTDNDIVDSNHLVSHVNQLIAKLDNKIPAAESETRKELKLVQAFLDNQKRSWLTFAPFSNKSPTKEQQVAIDSISQKLFNGQLHSSALSQESQKDLSLILQAAVNLKKLNHESQLGWAMRKVKNAVRIKEVPVLAPVVSLITSPIYISKYVGKTAGRLFSHFKEGVPPRVIDAFVPTRNTQTAKSAYESILCSKLGISMGGCKSAYDREGEANVHRAAMLSQFNQSGQIFDANASDRKYYEYLEEYVRPAEESGHQNHVAAHVDRTGGRKMWESRTHHYETSSKEEKKILRGNAAKFRKIAKPPTKEEKEAMLLHYSPGALERFTVDTENTLDTWLSQIGHYCVKDSKSKNTLSQKECKAKVHALLGEEGVQKLYTKTASAETTNAREAFLQYLHDYILNNPDNRSQAAVNTQATNMLDFLGEEGLRLYKDAIAEERNSAAFRDAVFLKSIKHYDGGKWDNRLVLWVGGPSASGKSFGADGVVRRLDQDVLEHSSSDLSGNDVVSIDGGIERDVSQMRQMLLQVALSKGFKGVDNLHSHTNLGVKKHVRDAAFATSHLNIVLPDTFTASIPKGFKADTMRKIAGLPNVAQVFCDVQAEKGQAHRFKRSVGLMGNSRAWYQAKTPYAREKITMLEPNTGAESKRYEGGVKFLAGLVASRRAKQAYLSICRETGQKPICLAITNDLIFLKLDSKQQKWVECGDKENRVKIGDFVKMSARDFAAWQSFVPGQSTTLNFSAIQPEIILELSRLKEQNDLRAWVKYCQVHDLLSPAQISYTHGQPTRIRRAVSAITPRYKNAAQPEREIPSMDRRLHRSGTWPIVPDPSVLSSEQTASWQNPVMDDSALSHSSTTSTVSTVSGLAARESTTERVHKERQSSLAHSDMLHRFNQDRIPSRQDAIGKTVKYAQLKTHLQESSNFQKYNINSVLEKNINNAQTVEMVFNADNKSTEKIVGYGIKTKDDDVAFALQQNLTVNNRDAGIRTLCQIAVDMARPGDEFNLENSPPDKREQIAEIFEVLIQQAIRDKKFTAEDCPKVIGKIEPRMSARTQILGG</sequence>
<dbReference type="Proteomes" id="UP000051494">
    <property type="component" value="Unassembled WGS sequence"/>
</dbReference>
<evidence type="ECO:0000313" key="3">
    <source>
        <dbReference type="EMBL" id="KRG18690.1"/>
    </source>
</evidence>
<feature type="compositionally biased region" description="Low complexity" evidence="1">
    <location>
        <begin position="1525"/>
        <end position="1535"/>
    </location>
</feature>
<name>A0A0Q9YMJ7_9GAMM</name>
<dbReference type="RefSeq" id="WP_057624283.1">
    <property type="nucleotide sequence ID" value="NZ_LKHV02000001.1"/>
</dbReference>
<evidence type="ECO:0000259" key="2">
    <source>
        <dbReference type="PROSITE" id="PS50238"/>
    </source>
</evidence>
<dbReference type="Gene3D" id="1.10.555.10">
    <property type="entry name" value="Rho GTPase activation protein"/>
    <property type="match status" value="1"/>
</dbReference>
<dbReference type="InterPro" id="IPR000198">
    <property type="entry name" value="RhoGAP_dom"/>
</dbReference>
<feature type="region of interest" description="Disordered" evidence="1">
    <location>
        <begin position="1517"/>
        <end position="1561"/>
    </location>
</feature>
<organism evidence="3">
    <name type="scientific">Candidatus Berkiella cookevillensis</name>
    <dbReference type="NCBI Taxonomy" id="437022"/>
    <lineage>
        <taxon>Bacteria</taxon>
        <taxon>Pseudomonadati</taxon>
        <taxon>Pseudomonadota</taxon>
        <taxon>Gammaproteobacteria</taxon>
        <taxon>Candidatus Berkiellales</taxon>
        <taxon>Candidatus Berkiellaceae</taxon>
        <taxon>Candidatus Berkiella</taxon>
    </lineage>
</organism>
<dbReference type="GO" id="GO:0007165">
    <property type="term" value="P:signal transduction"/>
    <property type="evidence" value="ECO:0007669"/>
    <property type="project" value="InterPro"/>
</dbReference>
<keyword evidence="5" id="KW-1185">Reference proteome</keyword>
<reference evidence="4" key="3">
    <citation type="submission" date="2021-06" db="EMBL/GenBank/DDBJ databases">
        <title>Genomic Description and Analysis of Intracellular Bacteria, Candidatus Berkiella cookevillensis and Candidatus Berkiella aquae.</title>
        <authorList>
            <person name="Kidane D.T."/>
            <person name="Mehari Y.T."/>
            <person name="Rice F.C."/>
            <person name="Arivett B.A."/>
            <person name="Farone A.L."/>
            <person name="Berk S.G."/>
            <person name="Farone M.B."/>
        </authorList>
    </citation>
    <scope>NUCLEOTIDE SEQUENCE</scope>
    <source>
        <strain evidence="4">CC99</strain>
    </source>
</reference>
<accession>A0A0Q9YMJ7</accession>
<dbReference type="EMBL" id="LKHV01000005">
    <property type="protein sequence ID" value="KRG18690.1"/>
    <property type="molecule type" value="Genomic_DNA"/>
</dbReference>
<feature type="compositionally biased region" description="Basic and acidic residues" evidence="1">
    <location>
        <begin position="1542"/>
        <end position="1552"/>
    </location>
</feature>
<protein>
    <submittedName>
        <fullName evidence="3">RhoGAP domain protein</fullName>
    </submittedName>
</protein>
<evidence type="ECO:0000256" key="1">
    <source>
        <dbReference type="SAM" id="MobiDB-lite"/>
    </source>
</evidence>
<evidence type="ECO:0000313" key="5">
    <source>
        <dbReference type="Proteomes" id="UP000051494"/>
    </source>
</evidence>
<dbReference type="Pfam" id="PF00620">
    <property type="entry name" value="RhoGAP"/>
    <property type="match status" value="1"/>
</dbReference>
<dbReference type="OrthoDB" id="5652981at2"/>
<comment type="caution">
    <text evidence="3">The sequence shown here is derived from an EMBL/GenBank/DDBJ whole genome shotgun (WGS) entry which is preliminary data.</text>
</comment>
<dbReference type="EMBL" id="LKHV02000001">
    <property type="protein sequence ID" value="MCS5709605.1"/>
    <property type="molecule type" value="Genomic_DNA"/>
</dbReference>
<evidence type="ECO:0000313" key="4">
    <source>
        <dbReference type="EMBL" id="MCS5709605.1"/>
    </source>
</evidence>